<evidence type="ECO:0000313" key="2">
    <source>
        <dbReference type="Proteomes" id="UP000221961"/>
    </source>
</evidence>
<accession>A0A291RRV4</accession>
<dbReference type="KEGG" id="ntp:CRH09_31070"/>
<reference evidence="1 2" key="1">
    <citation type="submission" date="2017-10" db="EMBL/GenBank/DDBJ databases">
        <title>Comparative genomics between pathogenic Norcardia.</title>
        <authorList>
            <person name="Zeng L."/>
        </authorList>
    </citation>
    <scope>NUCLEOTIDE SEQUENCE [LARGE SCALE GENOMIC DNA]</scope>
    <source>
        <strain evidence="1 2">NC_YFY_NT001</strain>
    </source>
</reference>
<dbReference type="AlphaFoldDB" id="A0A291RRV4"/>
<proteinExistence type="predicted"/>
<sequence length="114" mass="12304">MDLMTTAGLHDTAPAALREPCPLWCERPDDHGWEDNDGTDLICVHRRTIRISGTDHGSLMVLRTEYYNPTGIERDLTTYVIDTGLGGDCELDAAGAHGLATALAQALTLTAEPP</sequence>
<protein>
    <submittedName>
        <fullName evidence="1">Uncharacterized protein</fullName>
    </submittedName>
</protein>
<dbReference type="EMBL" id="CP023778">
    <property type="protein sequence ID" value="ATL69964.1"/>
    <property type="molecule type" value="Genomic_DNA"/>
</dbReference>
<evidence type="ECO:0000313" key="1">
    <source>
        <dbReference type="EMBL" id="ATL69964.1"/>
    </source>
</evidence>
<gene>
    <name evidence="1" type="ORF">CRH09_31070</name>
</gene>
<dbReference type="Proteomes" id="UP000221961">
    <property type="component" value="Chromosome"/>
</dbReference>
<name>A0A291RRV4_9NOCA</name>
<organism evidence="1 2">
    <name type="scientific">Nocardia terpenica</name>
    <dbReference type="NCBI Taxonomy" id="455432"/>
    <lineage>
        <taxon>Bacteria</taxon>
        <taxon>Bacillati</taxon>
        <taxon>Actinomycetota</taxon>
        <taxon>Actinomycetes</taxon>
        <taxon>Mycobacteriales</taxon>
        <taxon>Nocardiaceae</taxon>
        <taxon>Nocardia</taxon>
    </lineage>
</organism>